<evidence type="ECO:0000313" key="11">
    <source>
        <dbReference type="Proteomes" id="UP000004728"/>
    </source>
</evidence>
<proteinExistence type="inferred from homology"/>
<sequence length="418" mass="44405">MFGRTTGMARHRADDLGDGDKTASSSPTTGLIAALRANAWPDRPRSRVFAVFVLLAYLPMLARVFGEATGRVGSDFLAFWGAGRLVLRGTPWRAYDLVAEHAAQMASHTGQMVAYVNPPPYLFLTAPLGFLSYPSAWLAWAAAGWVVWFLVCRQLLPKDPLVVLAFPGAYLAASHAQNGFVTGALLVGGVLALARSEMLAGALFGALVIKPHLALLVPLWLLAGRRWRALGAGAASALMLCGLSLAVFGPGTWAAWPDSFRVSEVLMAQTGGEFFLRMATPYAALRVLAGPGLVPMVGQAAITLACAGLLWRVTRRRGADAGTGALMLATTAIASPYLFSYDFPFLIQPVAWVLTDARMRGWRPFEKIALVLLWFAPLATRAAALPLHLNLMPVAGAALVAVVASRLGGPSDQSTING</sequence>
<evidence type="ECO:0000256" key="6">
    <source>
        <dbReference type="ARBA" id="ARBA00023136"/>
    </source>
</evidence>
<dbReference type="STRING" id="983920.Y88_1165"/>
<keyword evidence="6 9" id="KW-0472">Membrane</keyword>
<feature type="transmembrane region" description="Helical" evidence="9">
    <location>
        <begin position="199"/>
        <end position="222"/>
    </location>
</feature>
<evidence type="ECO:0000256" key="9">
    <source>
        <dbReference type="SAM" id="Phobius"/>
    </source>
</evidence>
<feature type="transmembrane region" description="Helical" evidence="9">
    <location>
        <begin position="168"/>
        <end position="193"/>
    </location>
</feature>
<evidence type="ECO:0000256" key="1">
    <source>
        <dbReference type="ARBA" id="ARBA00004651"/>
    </source>
</evidence>
<dbReference type="Pfam" id="PF09594">
    <property type="entry name" value="GT87"/>
    <property type="match status" value="1"/>
</dbReference>
<dbReference type="GO" id="GO:0016758">
    <property type="term" value="F:hexosyltransferase activity"/>
    <property type="evidence" value="ECO:0007669"/>
    <property type="project" value="InterPro"/>
</dbReference>
<keyword evidence="2" id="KW-1003">Cell membrane</keyword>
<dbReference type="Proteomes" id="UP000004728">
    <property type="component" value="Unassembled WGS sequence"/>
</dbReference>
<evidence type="ECO:0000313" key="10">
    <source>
        <dbReference type="EMBL" id="EGD59103.1"/>
    </source>
</evidence>
<feature type="transmembrane region" description="Helical" evidence="9">
    <location>
        <begin position="234"/>
        <end position="256"/>
    </location>
</feature>
<feature type="transmembrane region" description="Helical" evidence="9">
    <location>
        <begin position="48"/>
        <end position="66"/>
    </location>
</feature>
<keyword evidence="5 9" id="KW-1133">Transmembrane helix</keyword>
<evidence type="ECO:0000256" key="3">
    <source>
        <dbReference type="ARBA" id="ARBA00022679"/>
    </source>
</evidence>
<dbReference type="InParanoid" id="F1Z8C2"/>
<feature type="region of interest" description="Disordered" evidence="8">
    <location>
        <begin position="1"/>
        <end position="26"/>
    </location>
</feature>
<comment type="subcellular location">
    <subcellularLocation>
        <location evidence="1">Cell membrane</location>
        <topology evidence="1">Multi-pass membrane protein</topology>
    </subcellularLocation>
</comment>
<keyword evidence="11" id="KW-1185">Reference proteome</keyword>
<keyword evidence="3" id="KW-0808">Transferase</keyword>
<dbReference type="AlphaFoldDB" id="F1Z8C2"/>
<evidence type="ECO:0000256" key="4">
    <source>
        <dbReference type="ARBA" id="ARBA00022692"/>
    </source>
</evidence>
<comment type="caution">
    <text evidence="10">The sequence shown here is derived from an EMBL/GenBank/DDBJ whole genome shotgun (WGS) entry which is preliminary data.</text>
</comment>
<organism evidence="10 11">
    <name type="scientific">Novosphingobium nitrogenifigens DSM 19370</name>
    <dbReference type="NCBI Taxonomy" id="983920"/>
    <lineage>
        <taxon>Bacteria</taxon>
        <taxon>Pseudomonadati</taxon>
        <taxon>Pseudomonadota</taxon>
        <taxon>Alphaproteobacteria</taxon>
        <taxon>Sphingomonadales</taxon>
        <taxon>Sphingomonadaceae</taxon>
        <taxon>Novosphingobium</taxon>
    </lineage>
</organism>
<dbReference type="EMBL" id="AEWJ01000037">
    <property type="protein sequence ID" value="EGD59103.1"/>
    <property type="molecule type" value="Genomic_DNA"/>
</dbReference>
<feature type="transmembrane region" description="Helical" evidence="9">
    <location>
        <begin position="292"/>
        <end position="311"/>
    </location>
</feature>
<dbReference type="GO" id="GO:0005886">
    <property type="term" value="C:plasma membrane"/>
    <property type="evidence" value="ECO:0007669"/>
    <property type="project" value="UniProtKB-SubCell"/>
</dbReference>
<feature type="compositionally biased region" description="Basic and acidic residues" evidence="8">
    <location>
        <begin position="11"/>
        <end position="21"/>
    </location>
</feature>
<evidence type="ECO:0000256" key="7">
    <source>
        <dbReference type="ARBA" id="ARBA00024033"/>
    </source>
</evidence>
<dbReference type="HOGENOM" id="CLU_037296_1_0_5"/>
<evidence type="ECO:0000256" key="8">
    <source>
        <dbReference type="SAM" id="MobiDB-lite"/>
    </source>
</evidence>
<feature type="transmembrane region" description="Helical" evidence="9">
    <location>
        <begin position="137"/>
        <end position="156"/>
    </location>
</feature>
<feature type="transmembrane region" description="Helical" evidence="9">
    <location>
        <begin position="391"/>
        <end position="409"/>
    </location>
</feature>
<gene>
    <name evidence="10" type="ORF">Y88_1165</name>
</gene>
<evidence type="ECO:0000256" key="5">
    <source>
        <dbReference type="ARBA" id="ARBA00022989"/>
    </source>
</evidence>
<name>F1Z8C2_9SPHN</name>
<dbReference type="eggNOG" id="ENOG502Z9HB">
    <property type="taxonomic scope" value="Bacteria"/>
</dbReference>
<protein>
    <recommendedName>
        <fullName evidence="12">DUF2029 domain-containing protein</fullName>
    </recommendedName>
</protein>
<comment type="similarity">
    <text evidence="7">Belongs to the glycosyltransferase 87 family.</text>
</comment>
<dbReference type="InterPro" id="IPR018584">
    <property type="entry name" value="GT87"/>
</dbReference>
<evidence type="ECO:0008006" key="12">
    <source>
        <dbReference type="Google" id="ProtNLM"/>
    </source>
</evidence>
<keyword evidence="4 9" id="KW-0812">Transmembrane</keyword>
<reference evidence="10 11" key="1">
    <citation type="journal article" date="2012" name="J. Bacteriol.">
        <title>Draft Genome Sequence of Novosphingobium nitrogenifigens Y88T.</title>
        <authorList>
            <person name="Strabala T.J."/>
            <person name="Macdonald L."/>
            <person name="Liu V."/>
            <person name="Smit A.M."/>
        </authorList>
    </citation>
    <scope>NUCLEOTIDE SEQUENCE [LARGE SCALE GENOMIC DNA]</scope>
    <source>
        <strain evidence="10 11">DSM 19370</strain>
    </source>
</reference>
<dbReference type="OrthoDB" id="7679563at2"/>
<accession>F1Z8C2</accession>
<evidence type="ECO:0000256" key="2">
    <source>
        <dbReference type="ARBA" id="ARBA00022475"/>
    </source>
</evidence>